<protein>
    <submittedName>
        <fullName evidence="2">Uncharacterized protein</fullName>
    </submittedName>
</protein>
<dbReference type="Proteomes" id="UP001189122">
    <property type="component" value="Unassembled WGS sequence"/>
</dbReference>
<dbReference type="EMBL" id="LR743591">
    <property type="protein sequence ID" value="CAA2618211.1"/>
    <property type="molecule type" value="Genomic_DNA"/>
</dbReference>
<organism evidence="2">
    <name type="scientific">Spirodela intermedia</name>
    <name type="common">Intermediate duckweed</name>
    <dbReference type="NCBI Taxonomy" id="51605"/>
    <lineage>
        <taxon>Eukaryota</taxon>
        <taxon>Viridiplantae</taxon>
        <taxon>Streptophyta</taxon>
        <taxon>Embryophyta</taxon>
        <taxon>Tracheophyta</taxon>
        <taxon>Spermatophyta</taxon>
        <taxon>Magnoliopsida</taxon>
        <taxon>Liliopsida</taxon>
        <taxon>Araceae</taxon>
        <taxon>Lemnoideae</taxon>
        <taxon>Spirodela</taxon>
    </lineage>
</organism>
<reference evidence="2 3" key="1">
    <citation type="submission" date="2019-12" db="EMBL/GenBank/DDBJ databases">
        <authorList>
            <person name="Scholz U."/>
            <person name="Mascher M."/>
            <person name="Fiebig A."/>
        </authorList>
    </citation>
    <scope>NUCLEOTIDE SEQUENCE</scope>
</reference>
<keyword evidence="3" id="KW-1185">Reference proteome</keyword>
<accession>A0A7I8IJB1</accession>
<dbReference type="EMBL" id="CACRZD030000004">
    <property type="protein sequence ID" value="CAA6657928.1"/>
    <property type="molecule type" value="Genomic_DNA"/>
</dbReference>
<evidence type="ECO:0000256" key="1">
    <source>
        <dbReference type="SAM" id="SignalP"/>
    </source>
</evidence>
<evidence type="ECO:0000313" key="2">
    <source>
        <dbReference type="EMBL" id="CAA2618211.1"/>
    </source>
</evidence>
<feature type="chain" id="PRO_5029669929" evidence="1">
    <location>
        <begin position="24"/>
        <end position="109"/>
    </location>
</feature>
<gene>
    <name evidence="2" type="ORF">SI7747_04004378</name>
</gene>
<evidence type="ECO:0000313" key="3">
    <source>
        <dbReference type="Proteomes" id="UP001189122"/>
    </source>
</evidence>
<sequence>MELKMRVATVCSLMLLTLLLSTGEEANLCLRNPITFTLLSYFLSSHTHRPLVLSPPCDCGGKSCRDLDICNKPCQQLGYDVGVCEPMIARCYCIKDRTDQAGSPVSWNP</sequence>
<dbReference type="AlphaFoldDB" id="A0A7I8IJB1"/>
<name>A0A7I8IJB1_SPIIN</name>
<keyword evidence="1" id="KW-0732">Signal</keyword>
<feature type="signal peptide" evidence="1">
    <location>
        <begin position="1"/>
        <end position="23"/>
    </location>
</feature>
<proteinExistence type="predicted"/>